<dbReference type="Proteomes" id="UP000324800">
    <property type="component" value="Unassembled WGS sequence"/>
</dbReference>
<accession>A0A5J4SG98</accession>
<dbReference type="AlphaFoldDB" id="A0A5J4SG98"/>
<organism evidence="2 3">
    <name type="scientific">Streblomastix strix</name>
    <dbReference type="NCBI Taxonomy" id="222440"/>
    <lineage>
        <taxon>Eukaryota</taxon>
        <taxon>Metamonada</taxon>
        <taxon>Preaxostyla</taxon>
        <taxon>Oxymonadida</taxon>
        <taxon>Streblomastigidae</taxon>
        <taxon>Streblomastix</taxon>
    </lineage>
</organism>
<feature type="region of interest" description="Disordered" evidence="1">
    <location>
        <begin position="59"/>
        <end position="84"/>
    </location>
</feature>
<protein>
    <submittedName>
        <fullName evidence="2">Uncharacterized protein</fullName>
    </submittedName>
</protein>
<sequence length="84" mass="10238">MNYITEEDRHHVLDRLAKTEDDMINGRIEDKDMNRWKIDAISDIIEDILMSNEYSKKKINQQKNRESKDTKHMQGQKQQWIYLK</sequence>
<proteinExistence type="predicted"/>
<dbReference type="EMBL" id="SNRW01040397">
    <property type="protein sequence ID" value="KAA6344281.1"/>
    <property type="molecule type" value="Genomic_DNA"/>
</dbReference>
<name>A0A5J4SG98_9EUKA</name>
<comment type="caution">
    <text evidence="2">The sequence shown here is derived from an EMBL/GenBank/DDBJ whole genome shotgun (WGS) entry which is preliminary data.</text>
</comment>
<feature type="compositionally biased region" description="Polar residues" evidence="1">
    <location>
        <begin position="73"/>
        <end position="84"/>
    </location>
</feature>
<reference evidence="2 3" key="1">
    <citation type="submission" date="2019-03" db="EMBL/GenBank/DDBJ databases">
        <title>Single cell metagenomics reveals metabolic interactions within the superorganism composed of flagellate Streblomastix strix and complex community of Bacteroidetes bacteria on its surface.</title>
        <authorList>
            <person name="Treitli S.C."/>
            <person name="Kolisko M."/>
            <person name="Husnik F."/>
            <person name="Keeling P."/>
            <person name="Hampl V."/>
        </authorList>
    </citation>
    <scope>NUCLEOTIDE SEQUENCE [LARGE SCALE GENOMIC DNA]</scope>
    <source>
        <strain evidence="2">ST1C</strain>
    </source>
</reference>
<evidence type="ECO:0000256" key="1">
    <source>
        <dbReference type="SAM" id="MobiDB-lite"/>
    </source>
</evidence>
<evidence type="ECO:0000313" key="2">
    <source>
        <dbReference type="EMBL" id="KAA6344281.1"/>
    </source>
</evidence>
<feature type="non-terminal residue" evidence="2">
    <location>
        <position position="84"/>
    </location>
</feature>
<gene>
    <name evidence="2" type="ORF">EZS28_052252</name>
</gene>
<feature type="compositionally biased region" description="Basic and acidic residues" evidence="1">
    <location>
        <begin position="63"/>
        <end position="72"/>
    </location>
</feature>
<evidence type="ECO:0000313" key="3">
    <source>
        <dbReference type="Proteomes" id="UP000324800"/>
    </source>
</evidence>